<dbReference type="SUPFAM" id="SSF50978">
    <property type="entry name" value="WD40 repeat-like"/>
    <property type="match status" value="1"/>
</dbReference>
<protein>
    <recommendedName>
        <fullName evidence="4">WD40 repeat-containing protein SMU1</fullName>
    </recommendedName>
</protein>
<dbReference type="PROSITE" id="PS50082">
    <property type="entry name" value="WD_REPEATS_2"/>
    <property type="match status" value="4"/>
</dbReference>
<keyword evidence="3" id="KW-0677">Repeat</keyword>
<keyword evidence="2 5" id="KW-0853">WD repeat</keyword>
<evidence type="ECO:0000256" key="5">
    <source>
        <dbReference type="PROSITE-ProRule" id="PRU00221"/>
    </source>
</evidence>
<dbReference type="PROSITE" id="PS50294">
    <property type="entry name" value="WD_REPEATS_REGION"/>
    <property type="match status" value="3"/>
</dbReference>
<feature type="non-terminal residue" evidence="6">
    <location>
        <position position="228"/>
    </location>
</feature>
<evidence type="ECO:0000256" key="4">
    <source>
        <dbReference type="ARBA" id="ARBA00026184"/>
    </source>
</evidence>
<dbReference type="InterPro" id="IPR020472">
    <property type="entry name" value="WD40_PAC1"/>
</dbReference>
<sequence length="228" mass="25431">VRIFMPFLSRAAFLTFEVSPYLTFGWCCSKLWEMRPNKIQNVQTFDDAVGDVYSVKFHPAERHIVTGGYDKTVRLYDIERGKIVQTFTGHALSVTKAIFSPLGNLVVTGSKDSGIKFWDILSGLCIKTLSLHLGEVTCVDMSSNGTLLLSSSKDNSNRLWDIRMTRPVRKFRGHQNTSKNFVRTNFAGDSLVVGGSEDGLLYIWDVDKADILQTLPGHGGIVYSGAWN</sequence>
<dbReference type="PROSITE" id="PS00678">
    <property type="entry name" value="WD_REPEATS_1"/>
    <property type="match status" value="2"/>
</dbReference>
<dbReference type="AlphaFoldDB" id="A0AAD5S188"/>
<dbReference type="GO" id="GO:0016607">
    <property type="term" value="C:nuclear speck"/>
    <property type="evidence" value="ECO:0007669"/>
    <property type="project" value="UniProtKB-SubCell"/>
</dbReference>
<evidence type="ECO:0000256" key="2">
    <source>
        <dbReference type="ARBA" id="ARBA00022574"/>
    </source>
</evidence>
<dbReference type="GO" id="GO:0000398">
    <property type="term" value="P:mRNA splicing, via spliceosome"/>
    <property type="evidence" value="ECO:0007669"/>
    <property type="project" value="InterPro"/>
</dbReference>
<feature type="repeat" description="WD" evidence="5">
    <location>
        <begin position="87"/>
        <end position="128"/>
    </location>
</feature>
<dbReference type="InterPro" id="IPR036322">
    <property type="entry name" value="WD40_repeat_dom_sf"/>
</dbReference>
<dbReference type="PRINTS" id="PR00320">
    <property type="entry name" value="GPROTEINBRPT"/>
</dbReference>
<dbReference type="PANTHER" id="PTHR22848">
    <property type="entry name" value="WD40 REPEAT PROTEIN"/>
    <property type="match status" value="1"/>
</dbReference>
<name>A0AAD5S188_9FUNG</name>
<accession>A0AAD5S188</accession>
<evidence type="ECO:0000313" key="7">
    <source>
        <dbReference type="Proteomes" id="UP001212841"/>
    </source>
</evidence>
<keyword evidence="7" id="KW-1185">Reference proteome</keyword>
<dbReference type="InterPro" id="IPR019775">
    <property type="entry name" value="WD40_repeat_CS"/>
</dbReference>
<dbReference type="InterPro" id="IPR001680">
    <property type="entry name" value="WD40_rpt"/>
</dbReference>
<dbReference type="Proteomes" id="UP001212841">
    <property type="component" value="Unassembled WGS sequence"/>
</dbReference>
<dbReference type="EMBL" id="JADGJD010003187">
    <property type="protein sequence ID" value="KAJ3025061.1"/>
    <property type="molecule type" value="Genomic_DNA"/>
</dbReference>
<dbReference type="CDD" id="cd00200">
    <property type="entry name" value="WD40"/>
    <property type="match status" value="1"/>
</dbReference>
<dbReference type="Pfam" id="PF00400">
    <property type="entry name" value="WD40"/>
    <property type="match status" value="4"/>
</dbReference>
<comment type="subcellular location">
    <subcellularLocation>
        <location evidence="1">Nucleus speckle</location>
    </subcellularLocation>
</comment>
<dbReference type="Gene3D" id="2.130.10.10">
    <property type="entry name" value="YVTN repeat-like/Quinoprotein amine dehydrogenase"/>
    <property type="match status" value="1"/>
</dbReference>
<organism evidence="6 7">
    <name type="scientific">Rhizophlyctis rosea</name>
    <dbReference type="NCBI Taxonomy" id="64517"/>
    <lineage>
        <taxon>Eukaryota</taxon>
        <taxon>Fungi</taxon>
        <taxon>Fungi incertae sedis</taxon>
        <taxon>Chytridiomycota</taxon>
        <taxon>Chytridiomycota incertae sedis</taxon>
        <taxon>Chytridiomycetes</taxon>
        <taxon>Rhizophlyctidales</taxon>
        <taxon>Rhizophlyctidaceae</taxon>
        <taxon>Rhizophlyctis</taxon>
    </lineage>
</organism>
<comment type="caution">
    <text evidence="6">The sequence shown here is derived from an EMBL/GenBank/DDBJ whole genome shotgun (WGS) entry which is preliminary data.</text>
</comment>
<feature type="repeat" description="WD" evidence="5">
    <location>
        <begin position="171"/>
        <end position="214"/>
    </location>
</feature>
<evidence type="ECO:0000313" key="6">
    <source>
        <dbReference type="EMBL" id="KAJ3025061.1"/>
    </source>
</evidence>
<gene>
    <name evidence="6" type="ORF">HK097_006761</name>
</gene>
<evidence type="ECO:0000256" key="3">
    <source>
        <dbReference type="ARBA" id="ARBA00022737"/>
    </source>
</evidence>
<dbReference type="InterPro" id="IPR015943">
    <property type="entry name" value="WD40/YVTN_repeat-like_dom_sf"/>
</dbReference>
<feature type="repeat" description="WD" evidence="5">
    <location>
        <begin position="129"/>
        <end position="170"/>
    </location>
</feature>
<proteinExistence type="predicted"/>
<feature type="non-terminal residue" evidence="6">
    <location>
        <position position="1"/>
    </location>
</feature>
<dbReference type="SMART" id="SM00320">
    <property type="entry name" value="WD40"/>
    <property type="match status" value="4"/>
</dbReference>
<reference evidence="6" key="1">
    <citation type="submission" date="2020-05" db="EMBL/GenBank/DDBJ databases">
        <title>Phylogenomic resolution of chytrid fungi.</title>
        <authorList>
            <person name="Stajich J.E."/>
            <person name="Amses K."/>
            <person name="Simmons R."/>
            <person name="Seto K."/>
            <person name="Myers J."/>
            <person name="Bonds A."/>
            <person name="Quandt C.A."/>
            <person name="Barry K."/>
            <person name="Liu P."/>
            <person name="Grigoriev I."/>
            <person name="Longcore J.E."/>
            <person name="James T.Y."/>
        </authorList>
    </citation>
    <scope>NUCLEOTIDE SEQUENCE</scope>
    <source>
        <strain evidence="6">JEL0318</strain>
    </source>
</reference>
<dbReference type="InterPro" id="IPR045184">
    <property type="entry name" value="SMU1"/>
</dbReference>
<feature type="repeat" description="WD" evidence="5">
    <location>
        <begin position="45"/>
        <end position="86"/>
    </location>
</feature>
<evidence type="ECO:0000256" key="1">
    <source>
        <dbReference type="ARBA" id="ARBA00004324"/>
    </source>
</evidence>